<name>A0A0K1ECG3_CHOCO</name>
<feature type="region of interest" description="Disordered" evidence="1">
    <location>
        <begin position="43"/>
        <end position="72"/>
    </location>
</feature>
<accession>A0A0K1ECG3</accession>
<gene>
    <name evidence="3" type="ORF">CMC5_026960</name>
</gene>
<evidence type="ECO:0000313" key="3">
    <source>
        <dbReference type="EMBL" id="AKT38549.1"/>
    </source>
</evidence>
<evidence type="ECO:0000259" key="2">
    <source>
        <dbReference type="Pfam" id="PF21751"/>
    </source>
</evidence>
<dbReference type="STRING" id="52.CMC5_026960"/>
<keyword evidence="4" id="KW-1185">Reference proteome</keyword>
<dbReference type="PATRIC" id="fig|52.7.peg.2955"/>
<evidence type="ECO:0000256" key="1">
    <source>
        <dbReference type="SAM" id="MobiDB-lite"/>
    </source>
</evidence>
<reference evidence="3 4" key="1">
    <citation type="submission" date="2015-07" db="EMBL/GenBank/DDBJ databases">
        <title>Genome analysis of myxobacterium Chondromyces crocatus Cm c5 reveals a high potential for natural compound synthesis and the genetic basis for the loss of fruiting body formation.</title>
        <authorList>
            <person name="Zaburannyi N."/>
            <person name="Bunk B."/>
            <person name="Maier J."/>
            <person name="Overmann J."/>
            <person name="Mueller R."/>
        </authorList>
    </citation>
    <scope>NUCLEOTIDE SEQUENCE [LARGE SCALE GENOMIC DNA]</scope>
    <source>
        <strain evidence="3 4">Cm c5</strain>
    </source>
</reference>
<dbReference type="InterPro" id="IPR036888">
    <property type="entry name" value="DNA_integrity_DisA_N_sf"/>
</dbReference>
<dbReference type="EMBL" id="CP012159">
    <property type="protein sequence ID" value="AKT38549.1"/>
    <property type="molecule type" value="Genomic_DNA"/>
</dbReference>
<feature type="domain" description="Probable sensor" evidence="2">
    <location>
        <begin position="69"/>
        <end position="161"/>
    </location>
</feature>
<dbReference type="Gene3D" id="3.40.1700.10">
    <property type="entry name" value="DNA integrity scanning protein, DisA, N-terminal domain"/>
    <property type="match status" value="1"/>
</dbReference>
<dbReference type="InterPro" id="IPR048551">
    <property type="entry name" value="DACNV"/>
</dbReference>
<feature type="region of interest" description="Disordered" evidence="1">
    <location>
        <begin position="1"/>
        <end position="26"/>
    </location>
</feature>
<evidence type="ECO:0000313" key="4">
    <source>
        <dbReference type="Proteomes" id="UP000067626"/>
    </source>
</evidence>
<protein>
    <recommendedName>
        <fullName evidence="2">Probable sensor domain-containing protein</fullName>
    </recommendedName>
</protein>
<dbReference type="Proteomes" id="UP000067626">
    <property type="component" value="Chromosome"/>
</dbReference>
<dbReference type="SUPFAM" id="SSF143597">
    <property type="entry name" value="YojJ-like"/>
    <property type="match status" value="1"/>
</dbReference>
<dbReference type="KEGG" id="ccro:CMC5_026960"/>
<organism evidence="3 4">
    <name type="scientific">Chondromyces crocatus</name>
    <dbReference type="NCBI Taxonomy" id="52"/>
    <lineage>
        <taxon>Bacteria</taxon>
        <taxon>Pseudomonadati</taxon>
        <taxon>Myxococcota</taxon>
        <taxon>Polyangia</taxon>
        <taxon>Polyangiales</taxon>
        <taxon>Polyangiaceae</taxon>
        <taxon>Chondromyces</taxon>
    </lineage>
</organism>
<proteinExistence type="predicted"/>
<dbReference type="AlphaFoldDB" id="A0A0K1ECG3"/>
<sequence>MDRGGPGLSADPPPAARADRPQRNATIEEMALTYPLDLAEAFFQEEERRARSDQQAGDTRETGALSRGPSPSRSILSRLVETMFFASMASEEGKVHPSSIVFAEDLDAFESARPVWDMTRLAVPLPFDVAHVPRLASACHWPHAFLAVVPQRDRLMIAGIATAHSRRLLEVDPLVRISAPKPGVLVVRRGEWEVARYERGTVRSAMSRHRVQIETIERRLAVQHAPPFLHPINDILMRIVSEMLDLRHGGLIAILGPGEDIDVDSENRQVDAEPMRLVPKLALGAWIRDMIALYVSSRSKNAGASPVEARAEGARASTSALSRASEAAARVDRALDQIARLTTVDGAVIMSHGLEVLAFGAKLRASKQVSDVYLARPDGRCDERWPLNARGTRHHAAVSFVAEHPDRIAFIVSQDGDAATFQGEADGRVIYRPL</sequence>
<dbReference type="Pfam" id="PF21751">
    <property type="entry name" value="DACNV"/>
    <property type="match status" value="1"/>
</dbReference>